<evidence type="ECO:0000313" key="4">
    <source>
        <dbReference type="Proteomes" id="UP000332933"/>
    </source>
</evidence>
<name>A0A485LFB3_9STRA</name>
<dbReference type="GO" id="GO:0004672">
    <property type="term" value="F:protein kinase activity"/>
    <property type="evidence" value="ECO:0007669"/>
    <property type="project" value="InterPro"/>
</dbReference>
<dbReference type="SUPFAM" id="SSF56112">
    <property type="entry name" value="Protein kinase-like (PK-like)"/>
    <property type="match status" value="1"/>
</dbReference>
<reference evidence="2" key="2">
    <citation type="submission" date="2019-06" db="EMBL/GenBank/DDBJ databases">
        <title>Genomics analysis of Aphanomyces spp. identifies a new class of oomycete effector associated with host adaptation.</title>
        <authorList>
            <person name="Gaulin E."/>
        </authorList>
    </citation>
    <scope>NUCLEOTIDE SEQUENCE</scope>
    <source>
        <strain evidence="2">CBS 578.67</strain>
    </source>
</reference>
<dbReference type="EMBL" id="VJMH01006767">
    <property type="protein sequence ID" value="KAF0688109.1"/>
    <property type="molecule type" value="Genomic_DNA"/>
</dbReference>
<dbReference type="PROSITE" id="PS50011">
    <property type="entry name" value="PROTEIN_KINASE_DOM"/>
    <property type="match status" value="1"/>
</dbReference>
<dbReference type="Pfam" id="PF00069">
    <property type="entry name" value="Pkinase"/>
    <property type="match status" value="1"/>
</dbReference>
<dbReference type="PANTHER" id="PTHR24362:SF309">
    <property type="entry name" value="PROTEIN KINASE DOMAIN-CONTAINING PROTEIN"/>
    <property type="match status" value="1"/>
</dbReference>
<organism evidence="3 4">
    <name type="scientific">Aphanomyces stellatus</name>
    <dbReference type="NCBI Taxonomy" id="120398"/>
    <lineage>
        <taxon>Eukaryota</taxon>
        <taxon>Sar</taxon>
        <taxon>Stramenopiles</taxon>
        <taxon>Oomycota</taxon>
        <taxon>Saprolegniomycetes</taxon>
        <taxon>Saprolegniales</taxon>
        <taxon>Verrucalvaceae</taxon>
        <taxon>Aphanomyces</taxon>
    </lineage>
</organism>
<protein>
    <submittedName>
        <fullName evidence="3">Aste57867_20270 protein</fullName>
    </submittedName>
</protein>
<feature type="domain" description="Protein kinase" evidence="1">
    <location>
        <begin position="1"/>
        <end position="287"/>
    </location>
</feature>
<keyword evidence="4" id="KW-1185">Reference proteome</keyword>
<dbReference type="OrthoDB" id="1668230at2759"/>
<accession>A0A485LFB3</accession>
<dbReference type="Gene3D" id="1.10.510.10">
    <property type="entry name" value="Transferase(Phosphotransferase) domain 1"/>
    <property type="match status" value="1"/>
</dbReference>
<dbReference type="EMBL" id="CAADRA010006790">
    <property type="protein sequence ID" value="VFT96960.1"/>
    <property type="molecule type" value="Genomic_DNA"/>
</dbReference>
<dbReference type="SMART" id="SM00220">
    <property type="entry name" value="S_TKc"/>
    <property type="match status" value="1"/>
</dbReference>
<evidence type="ECO:0000259" key="1">
    <source>
        <dbReference type="PROSITE" id="PS50011"/>
    </source>
</evidence>
<dbReference type="AlphaFoldDB" id="A0A485LFB3"/>
<gene>
    <name evidence="3" type="primary">Aste57867_20270</name>
    <name evidence="2" type="ORF">As57867_020204</name>
    <name evidence="3" type="ORF">ASTE57867_20270</name>
</gene>
<evidence type="ECO:0000313" key="2">
    <source>
        <dbReference type="EMBL" id="KAF0688109.1"/>
    </source>
</evidence>
<dbReference type="PANTHER" id="PTHR24362">
    <property type="entry name" value="SERINE/THREONINE-PROTEIN KINASE NEK"/>
    <property type="match status" value="1"/>
</dbReference>
<dbReference type="InterPro" id="IPR000719">
    <property type="entry name" value="Prot_kinase_dom"/>
</dbReference>
<proteinExistence type="predicted"/>
<dbReference type="GO" id="GO:0005524">
    <property type="term" value="F:ATP binding"/>
    <property type="evidence" value="ECO:0007669"/>
    <property type="project" value="InterPro"/>
</dbReference>
<evidence type="ECO:0000313" key="3">
    <source>
        <dbReference type="EMBL" id="VFT96960.1"/>
    </source>
</evidence>
<sequence>MSTSRVRRKVSTDEAQARLTPTAATDEPALVTSVHGAYFAQNRAVGGYVLQDEIGKDENFFPIDRNIGGIENIRHTARLHDVFKSSCFVIRCLEVVHFVYPDGGPHGVALAFQLVGNDLGKYLAKNGAQMTRRDATEMAYGVLLCVQELHKKSVVHTNINLNKFFVDESGKIWIGDLSAARQYHEDLSIHGTKEFTPPSYASQLRAIDVYQAGLVVYCILKREFPWEVVVPGVTNGWQMWASKNQQNLALGNNLLPSERFLFQWCLAFKPFQRPPVDKLVSFLNVWRQPNAGHELGRAFASHDDLAKLSKANDHFGLVNIGYDKAYVANLFAQPGGDPIRPLFIEYVFQHGIHNMQKVPTHRHDSSIVIQDLLGGFRELVSMLVEDAAKYISFEASNG</sequence>
<dbReference type="Proteomes" id="UP000332933">
    <property type="component" value="Unassembled WGS sequence"/>
</dbReference>
<reference evidence="3 4" key="1">
    <citation type="submission" date="2019-03" db="EMBL/GenBank/DDBJ databases">
        <authorList>
            <person name="Gaulin E."/>
            <person name="Dumas B."/>
        </authorList>
    </citation>
    <scope>NUCLEOTIDE SEQUENCE [LARGE SCALE GENOMIC DNA]</scope>
    <source>
        <strain evidence="3">CBS 568.67</strain>
    </source>
</reference>
<dbReference type="InterPro" id="IPR011009">
    <property type="entry name" value="Kinase-like_dom_sf"/>
</dbReference>